<evidence type="ECO:0000313" key="1">
    <source>
        <dbReference type="EMBL" id="GAJ21513.1"/>
    </source>
</evidence>
<gene>
    <name evidence="1" type="ORF">S12H4_57166</name>
</gene>
<accession>X1UVK4</accession>
<feature type="non-terminal residue" evidence="1">
    <location>
        <position position="140"/>
    </location>
</feature>
<comment type="caution">
    <text evidence="1">The sequence shown here is derived from an EMBL/GenBank/DDBJ whole genome shotgun (WGS) entry which is preliminary data.</text>
</comment>
<sequence>MWVTVDKKGISIAPINMGGVLPWEEVTTADLKFIDKIEFFGTAFENPVFVNQDLTVPDTEVAVILKNLSPDFALEDTAHWKIPNRWSLEPVSSQIKIEPGGSTILRVRVKNEGKLYPVPTLILNFPYSKGKSYEIKKPLR</sequence>
<dbReference type="AlphaFoldDB" id="X1UVK4"/>
<reference evidence="1" key="1">
    <citation type="journal article" date="2014" name="Front. Microbiol.">
        <title>High frequency of phylogenetically diverse reductive dehalogenase-homologous genes in deep subseafloor sedimentary metagenomes.</title>
        <authorList>
            <person name="Kawai M."/>
            <person name="Futagami T."/>
            <person name="Toyoda A."/>
            <person name="Takaki Y."/>
            <person name="Nishi S."/>
            <person name="Hori S."/>
            <person name="Arai W."/>
            <person name="Tsubouchi T."/>
            <person name="Morono Y."/>
            <person name="Uchiyama I."/>
            <person name="Ito T."/>
            <person name="Fujiyama A."/>
            <person name="Inagaki F."/>
            <person name="Takami H."/>
        </authorList>
    </citation>
    <scope>NUCLEOTIDE SEQUENCE</scope>
    <source>
        <strain evidence="1">Expedition CK06-06</strain>
    </source>
</reference>
<organism evidence="1">
    <name type="scientific">marine sediment metagenome</name>
    <dbReference type="NCBI Taxonomy" id="412755"/>
    <lineage>
        <taxon>unclassified sequences</taxon>
        <taxon>metagenomes</taxon>
        <taxon>ecological metagenomes</taxon>
    </lineage>
</organism>
<dbReference type="EMBL" id="BARW01036924">
    <property type="protein sequence ID" value="GAJ21513.1"/>
    <property type="molecule type" value="Genomic_DNA"/>
</dbReference>
<evidence type="ECO:0008006" key="2">
    <source>
        <dbReference type="Google" id="ProtNLM"/>
    </source>
</evidence>
<name>X1UVK4_9ZZZZ</name>
<protein>
    <recommendedName>
        <fullName evidence="2">Alpha-galactosidase NEW3 domain-containing protein</fullName>
    </recommendedName>
</protein>
<proteinExistence type="predicted"/>